<comment type="subcellular location">
    <subcellularLocation>
        <location evidence="1">Cell membrane</location>
        <topology evidence="1">Multi-pass membrane protein</topology>
    </subcellularLocation>
</comment>
<dbReference type="AlphaFoldDB" id="A0A2S3ZWA5"/>
<evidence type="ECO:0000256" key="1">
    <source>
        <dbReference type="ARBA" id="ARBA00004651"/>
    </source>
</evidence>
<feature type="transmembrane region" description="Helical" evidence="7">
    <location>
        <begin position="313"/>
        <end position="333"/>
    </location>
</feature>
<keyword evidence="5 7" id="KW-1133">Transmembrane helix</keyword>
<feature type="transmembrane region" description="Helical" evidence="7">
    <location>
        <begin position="286"/>
        <end position="307"/>
    </location>
</feature>
<dbReference type="PANTHER" id="PTHR30106:SF2">
    <property type="entry name" value="UPF0324 INNER MEMBRANE PROTEIN YEIH"/>
    <property type="match status" value="1"/>
</dbReference>
<organism evidence="8 9">
    <name type="scientific">Arthrobacter glacialis</name>
    <dbReference type="NCBI Taxonomy" id="1664"/>
    <lineage>
        <taxon>Bacteria</taxon>
        <taxon>Bacillati</taxon>
        <taxon>Actinomycetota</taxon>
        <taxon>Actinomycetes</taxon>
        <taxon>Micrococcales</taxon>
        <taxon>Micrococcaceae</taxon>
        <taxon>Arthrobacter</taxon>
    </lineage>
</organism>
<evidence type="ECO:0000256" key="6">
    <source>
        <dbReference type="ARBA" id="ARBA00023136"/>
    </source>
</evidence>
<keyword evidence="3" id="KW-1003">Cell membrane</keyword>
<keyword evidence="6 7" id="KW-0472">Membrane</keyword>
<dbReference type="PANTHER" id="PTHR30106">
    <property type="entry name" value="INNER MEMBRANE PROTEIN YEIH-RELATED"/>
    <property type="match status" value="1"/>
</dbReference>
<feature type="transmembrane region" description="Helical" evidence="7">
    <location>
        <begin position="177"/>
        <end position="195"/>
    </location>
</feature>
<protein>
    <submittedName>
        <fullName evidence="8">Putative sulfate exporter family transporter</fullName>
    </submittedName>
</protein>
<evidence type="ECO:0000256" key="3">
    <source>
        <dbReference type="ARBA" id="ARBA00022475"/>
    </source>
</evidence>
<accession>A0A2S3ZWA5</accession>
<proteinExistence type="inferred from homology"/>
<comment type="similarity">
    <text evidence="2">Belongs to the UPF0324 family.</text>
</comment>
<evidence type="ECO:0000256" key="7">
    <source>
        <dbReference type="SAM" id="Phobius"/>
    </source>
</evidence>
<dbReference type="InterPro" id="IPR018383">
    <property type="entry name" value="UPF0324_pro"/>
</dbReference>
<name>A0A2S3ZWA5_ARTGL</name>
<evidence type="ECO:0000256" key="4">
    <source>
        <dbReference type="ARBA" id="ARBA00022692"/>
    </source>
</evidence>
<evidence type="ECO:0000256" key="5">
    <source>
        <dbReference type="ARBA" id="ARBA00022989"/>
    </source>
</evidence>
<evidence type="ECO:0000313" key="9">
    <source>
        <dbReference type="Proteomes" id="UP000237061"/>
    </source>
</evidence>
<sequence>MVNGGEETGGNSARGKSTVAAFLASARKLAPGLAVALLAVGVSLLVHALVPMLPAMTIAVVLGIAAVNVPGTSSLCQGPWRAGLNFAGKHLMRVGIVFLGLKLSLGDIVNLGWVSVLLVAGVVLLSFAGTYALGKLFRLDGDAPLLIATGFSICGASAIGAMAAVKGTKHEDTVLPVALVTLCGTLAIGILPLLMNPLGLNALEFGQWVGAGVHDVGQVVATAQTAGAVALSAAVVIKLTRVIMLAPIVGVAGVLERKRHTKDRLAQDARNALTGETVAAPRFPPVVPLFVIGFLLMAALRSTGWLSHGAIEAGALAQDIALGAALFGLGSSVRMSELFDTGLRATVMALCAWALIATLAFGAVHLMAA</sequence>
<keyword evidence="4 7" id="KW-0812">Transmembrane</keyword>
<feature type="transmembrane region" description="Helical" evidence="7">
    <location>
        <begin position="145"/>
        <end position="165"/>
    </location>
</feature>
<comment type="caution">
    <text evidence="8">The sequence shown here is derived from an EMBL/GenBank/DDBJ whole genome shotgun (WGS) entry which is preliminary data.</text>
</comment>
<dbReference type="GO" id="GO:0005886">
    <property type="term" value="C:plasma membrane"/>
    <property type="evidence" value="ECO:0007669"/>
    <property type="project" value="UniProtKB-SubCell"/>
</dbReference>
<dbReference type="Pfam" id="PF03601">
    <property type="entry name" value="Cons_hypoth698"/>
    <property type="match status" value="1"/>
</dbReference>
<feature type="transmembrane region" description="Helical" evidence="7">
    <location>
        <begin position="33"/>
        <end position="66"/>
    </location>
</feature>
<reference evidence="8 9" key="1">
    <citation type="submission" date="2018-01" db="EMBL/GenBank/DDBJ databases">
        <title>Arthrobacter sp. nov., from glaciers in China.</title>
        <authorList>
            <person name="Liu Q."/>
            <person name="Xin Y.-H."/>
        </authorList>
    </citation>
    <scope>NUCLEOTIDE SEQUENCE [LARGE SCALE GENOMIC DNA]</scope>
    <source>
        <strain evidence="8 9">HLT2-12-2</strain>
    </source>
</reference>
<feature type="transmembrane region" description="Helical" evidence="7">
    <location>
        <begin position="345"/>
        <end position="368"/>
    </location>
</feature>
<feature type="transmembrane region" description="Helical" evidence="7">
    <location>
        <begin position="229"/>
        <end position="255"/>
    </location>
</feature>
<dbReference type="EMBL" id="PPXC01000007">
    <property type="protein sequence ID" value="POH73364.1"/>
    <property type="molecule type" value="Genomic_DNA"/>
</dbReference>
<feature type="transmembrane region" description="Helical" evidence="7">
    <location>
        <begin position="112"/>
        <end position="133"/>
    </location>
</feature>
<keyword evidence="9" id="KW-1185">Reference proteome</keyword>
<dbReference type="Proteomes" id="UP000237061">
    <property type="component" value="Unassembled WGS sequence"/>
</dbReference>
<gene>
    <name evidence="8" type="ORF">CVS27_10640</name>
</gene>
<evidence type="ECO:0000256" key="2">
    <source>
        <dbReference type="ARBA" id="ARBA00007977"/>
    </source>
</evidence>
<evidence type="ECO:0000313" key="8">
    <source>
        <dbReference type="EMBL" id="POH73364.1"/>
    </source>
</evidence>